<feature type="compositionally biased region" description="Basic and acidic residues" evidence="1">
    <location>
        <begin position="22"/>
        <end position="44"/>
    </location>
</feature>
<protein>
    <submittedName>
        <fullName evidence="2">Uncharacterized protein</fullName>
    </submittedName>
</protein>
<comment type="caution">
    <text evidence="2">The sequence shown here is derived from an EMBL/GenBank/DDBJ whole genome shotgun (WGS) entry which is preliminary data.</text>
</comment>
<evidence type="ECO:0000256" key="1">
    <source>
        <dbReference type="SAM" id="MobiDB-lite"/>
    </source>
</evidence>
<evidence type="ECO:0000313" key="3">
    <source>
        <dbReference type="Proteomes" id="UP001458880"/>
    </source>
</evidence>
<organism evidence="2 3">
    <name type="scientific">Popillia japonica</name>
    <name type="common">Japanese beetle</name>
    <dbReference type="NCBI Taxonomy" id="7064"/>
    <lineage>
        <taxon>Eukaryota</taxon>
        <taxon>Metazoa</taxon>
        <taxon>Ecdysozoa</taxon>
        <taxon>Arthropoda</taxon>
        <taxon>Hexapoda</taxon>
        <taxon>Insecta</taxon>
        <taxon>Pterygota</taxon>
        <taxon>Neoptera</taxon>
        <taxon>Endopterygota</taxon>
        <taxon>Coleoptera</taxon>
        <taxon>Polyphaga</taxon>
        <taxon>Scarabaeiformia</taxon>
        <taxon>Scarabaeidae</taxon>
        <taxon>Rutelinae</taxon>
        <taxon>Popillia</taxon>
    </lineage>
</organism>
<evidence type="ECO:0000313" key="2">
    <source>
        <dbReference type="EMBL" id="KAK9687103.1"/>
    </source>
</evidence>
<gene>
    <name evidence="2" type="ORF">QE152_g36701</name>
</gene>
<accession>A0AAW1ICN5</accession>
<dbReference type="EMBL" id="JASPKY010000661">
    <property type="protein sequence ID" value="KAK9687103.1"/>
    <property type="molecule type" value="Genomic_DNA"/>
</dbReference>
<sequence>MWSYEKEQEELRRLMEHVITDEGIHYDDESDHSEIDNEEGRVDNSDTEQDTSADAKLEHQEVLLAEVRVGPYGRSGQLLDNQTKSCVGGVQQFTARRGVLHTFYSNANTFRRASLEQIANVQPTRAALKMIDEVVNAYKEFCGNNVNDVRSVKL</sequence>
<feature type="region of interest" description="Disordered" evidence="1">
    <location>
        <begin position="22"/>
        <end position="54"/>
    </location>
</feature>
<dbReference type="Proteomes" id="UP001458880">
    <property type="component" value="Unassembled WGS sequence"/>
</dbReference>
<name>A0AAW1ICN5_POPJA</name>
<dbReference type="AlphaFoldDB" id="A0AAW1ICN5"/>
<proteinExistence type="predicted"/>
<reference evidence="2 3" key="1">
    <citation type="journal article" date="2024" name="BMC Genomics">
        <title>De novo assembly and annotation of Popillia japonica's genome with initial clues to its potential as an invasive pest.</title>
        <authorList>
            <person name="Cucini C."/>
            <person name="Boschi S."/>
            <person name="Funari R."/>
            <person name="Cardaioli E."/>
            <person name="Iannotti N."/>
            <person name="Marturano G."/>
            <person name="Paoli F."/>
            <person name="Bruttini M."/>
            <person name="Carapelli A."/>
            <person name="Frati F."/>
            <person name="Nardi F."/>
        </authorList>
    </citation>
    <scope>NUCLEOTIDE SEQUENCE [LARGE SCALE GENOMIC DNA]</scope>
    <source>
        <strain evidence="2">DMR45628</strain>
    </source>
</reference>
<keyword evidence="3" id="KW-1185">Reference proteome</keyword>